<gene>
    <name evidence="1" type="ordered locus">RSal33209_2374</name>
</gene>
<protein>
    <submittedName>
        <fullName evidence="1">Uncharacterized protein</fullName>
    </submittedName>
</protein>
<proteinExistence type="predicted"/>
<dbReference type="Proteomes" id="UP000002007">
    <property type="component" value="Chromosome"/>
</dbReference>
<dbReference type="AlphaFoldDB" id="A9WR91"/>
<evidence type="ECO:0000313" key="1">
    <source>
        <dbReference type="EMBL" id="ABY24100.1"/>
    </source>
</evidence>
<dbReference type="KEGG" id="rsa:RSal33209_2374"/>
<dbReference type="STRING" id="288705.RSal33209_2374"/>
<accession>A9WR91</accession>
<keyword evidence="2" id="KW-1185">Reference proteome</keyword>
<organism evidence="1 2">
    <name type="scientific">Renibacterium salmoninarum (strain ATCC 33209 / DSM 20767 / JCM 11484 / NBRC 15589 / NCIMB 2235)</name>
    <dbReference type="NCBI Taxonomy" id="288705"/>
    <lineage>
        <taxon>Bacteria</taxon>
        <taxon>Bacillati</taxon>
        <taxon>Actinomycetota</taxon>
        <taxon>Actinomycetes</taxon>
        <taxon>Micrococcales</taxon>
        <taxon>Micrococcaceae</taxon>
        <taxon>Renibacterium</taxon>
    </lineage>
</organism>
<dbReference type="EMBL" id="CP000910">
    <property type="protein sequence ID" value="ABY24100.1"/>
    <property type="molecule type" value="Genomic_DNA"/>
</dbReference>
<evidence type="ECO:0000313" key="2">
    <source>
        <dbReference type="Proteomes" id="UP000002007"/>
    </source>
</evidence>
<name>A9WR91_RENSM</name>
<dbReference type="HOGENOM" id="CLU_3358034_0_0_11"/>
<reference evidence="2" key="1">
    <citation type="journal article" date="2008" name="J. Bacteriol.">
        <title>Genome sequence of the fish pathogen Renibacterium salmoninarum suggests reductive evolution away from an environmental Arthrobacter ancestor.</title>
        <authorList>
            <person name="Wiens G.D."/>
            <person name="Rockey D.D."/>
            <person name="Wu Z."/>
            <person name="Chang J."/>
            <person name="Levy R."/>
            <person name="Crane S."/>
            <person name="Chen D.S."/>
            <person name="Capri G.R."/>
            <person name="Burnett J.R."/>
            <person name="Sudheesh P.S."/>
            <person name="Schipma M.J."/>
            <person name="Burd H."/>
            <person name="Bhattacharyya A."/>
            <person name="Rhodes L.D."/>
            <person name="Kaul R."/>
            <person name="Strom M.S."/>
        </authorList>
    </citation>
    <scope>NUCLEOTIDE SEQUENCE [LARGE SCALE GENOMIC DNA]</scope>
    <source>
        <strain evidence="2">ATCC 33209 / DSM 20767 / JCM 11484 / NBRC 15589 / NCIMB 2235</strain>
    </source>
</reference>
<sequence length="36" mass="3790">MGLALPDIDDGCCAAYLRTGTEKSEHSVRVVEAANP</sequence>